<reference evidence="1" key="2">
    <citation type="journal article" date="2024" name="Heliyon">
        <title>Complete genome sequence of the novel virulent phage PMBT24 infecting Enterocloster bolteae from the human gut.</title>
        <authorList>
            <person name="Sprotte S."/>
            <person name="Brinks E."/>
            <person name="Neve H."/>
            <person name="Franz C.M.A.P."/>
        </authorList>
    </citation>
    <scope>NUCLEOTIDE SEQUENCE</scope>
</reference>
<protein>
    <submittedName>
        <fullName evidence="1">Uncharacterized protein</fullName>
    </submittedName>
</protein>
<organism evidence="1">
    <name type="scientific">Enterocloster phage PMBT24</name>
    <dbReference type="NCBI Taxonomy" id="3025413"/>
    <lineage>
        <taxon>Viruses</taxon>
        <taxon>Duplodnaviria</taxon>
        <taxon>Heunggongvirae</taxon>
        <taxon>Uroviricota</taxon>
        <taxon>Caudoviricetes</taxon>
    </lineage>
</organism>
<accession>A0AAT9TS94</accession>
<name>A0AAT9TS94_9CAUD</name>
<proteinExistence type="predicted"/>
<reference evidence="1" key="1">
    <citation type="submission" date="2023-01" db="EMBL/GenBank/DDBJ databases">
        <authorList>
            <person name="Sprotte S."/>
            <person name="Brinks E."/>
        </authorList>
    </citation>
    <scope>NUCLEOTIDE SEQUENCE</scope>
</reference>
<dbReference type="EMBL" id="OQ326496">
    <property type="protein sequence ID" value="WDQ45477.1"/>
    <property type="molecule type" value="Genomic_DNA"/>
</dbReference>
<evidence type="ECO:0000313" key="1">
    <source>
        <dbReference type="EMBL" id="WDQ45477.1"/>
    </source>
</evidence>
<sequence>MNKIEVYKMKKGTIRKYDETIKLNRGSYLILVGRIKIFLGTCENGKHLCDNYFVESDQEVGRLFRIYIFLFGMIYNKNNIIKGD</sequence>